<dbReference type="EMBL" id="CAJSLV010000055">
    <property type="protein sequence ID" value="CAG6394334.1"/>
    <property type="molecule type" value="Genomic_DNA"/>
</dbReference>
<proteinExistence type="predicted"/>
<dbReference type="RefSeq" id="WP_251490627.1">
    <property type="nucleotide sequence ID" value="NZ_CAJSLV010000055.1"/>
</dbReference>
<gene>
    <name evidence="1" type="ORF">SCOCK_260028</name>
</gene>
<dbReference type="AlphaFoldDB" id="A0A9W4DQT6"/>
<dbReference type="Proteomes" id="UP001152519">
    <property type="component" value="Unassembled WGS sequence"/>
</dbReference>
<keyword evidence="2" id="KW-1185">Reference proteome</keyword>
<organism evidence="1 2">
    <name type="scientific">Actinacidiphila cocklensis</name>
    <dbReference type="NCBI Taxonomy" id="887465"/>
    <lineage>
        <taxon>Bacteria</taxon>
        <taxon>Bacillati</taxon>
        <taxon>Actinomycetota</taxon>
        <taxon>Actinomycetes</taxon>
        <taxon>Kitasatosporales</taxon>
        <taxon>Streptomycetaceae</taxon>
        <taxon>Actinacidiphila</taxon>
    </lineage>
</organism>
<dbReference type="InterPro" id="IPR033457">
    <property type="entry name" value="DUF5133"/>
</dbReference>
<name>A0A9W4DQT6_9ACTN</name>
<evidence type="ECO:0000313" key="1">
    <source>
        <dbReference type="EMBL" id="CAG6394334.1"/>
    </source>
</evidence>
<dbReference type="Pfam" id="PF17196">
    <property type="entry name" value="DUF5133"/>
    <property type="match status" value="1"/>
</dbReference>
<accession>A0A9W4DQT6</accession>
<comment type="caution">
    <text evidence="1">The sequence shown here is derived from an EMBL/GenBank/DDBJ whole genome shotgun (WGS) entry which is preliminary data.</text>
</comment>
<evidence type="ECO:0000313" key="2">
    <source>
        <dbReference type="Proteomes" id="UP001152519"/>
    </source>
</evidence>
<reference evidence="1" key="1">
    <citation type="submission" date="2021-05" db="EMBL/GenBank/DDBJ databases">
        <authorList>
            <person name="Arsene-Ploetze F."/>
        </authorList>
    </citation>
    <scope>NUCLEOTIDE SEQUENCE</scope>
    <source>
        <strain evidence="1">DSM 42138</strain>
    </source>
</reference>
<sequence length="72" mass="7658">MLMAHPTVLRNLVARYESLTAGAAGPDSTDPRIEQQLRDTAYTLCVTTGTREIGAALAAARERIEDQDAAAA</sequence>
<evidence type="ECO:0008006" key="3">
    <source>
        <dbReference type="Google" id="ProtNLM"/>
    </source>
</evidence>
<protein>
    <recommendedName>
        <fullName evidence="3">DUF5133 domain-containing protein</fullName>
    </recommendedName>
</protein>